<sequence length="129" mass="15097">MRLEAILTFAVINEKLNLILILKSSMVLGLIKRIDIPNKKNTSFSDISKIKLKDGFILKALAIRIIPIKIKDKFKTTLNMIEKKELLDISVNEPVDWVNRLRIVEKSKKVYGYIYEKIKYISKCIPYHY</sequence>
<name>A0A6G0YVP1_APHCR</name>
<accession>A0A6G0YVP1</accession>
<comment type="caution">
    <text evidence="1">The sequence shown here is derived from an EMBL/GenBank/DDBJ whole genome shotgun (WGS) entry which is preliminary data.</text>
</comment>
<reference evidence="1 2" key="1">
    <citation type="submission" date="2019-08" db="EMBL/GenBank/DDBJ databases">
        <title>Whole genome of Aphis craccivora.</title>
        <authorList>
            <person name="Voronova N.V."/>
            <person name="Shulinski R.S."/>
            <person name="Bandarenka Y.V."/>
            <person name="Zhorov D.G."/>
            <person name="Warner D."/>
        </authorList>
    </citation>
    <scope>NUCLEOTIDE SEQUENCE [LARGE SCALE GENOMIC DNA]</scope>
    <source>
        <strain evidence="1">180601</strain>
        <tissue evidence="1">Whole Body</tissue>
    </source>
</reference>
<protein>
    <submittedName>
        <fullName evidence="1">Integrase catalytic domain-containing protein</fullName>
    </submittedName>
</protein>
<evidence type="ECO:0000313" key="1">
    <source>
        <dbReference type="EMBL" id="KAF0762115.1"/>
    </source>
</evidence>
<gene>
    <name evidence="1" type="ORF">FWK35_00008422</name>
</gene>
<dbReference type="Proteomes" id="UP000478052">
    <property type="component" value="Unassembled WGS sequence"/>
</dbReference>
<keyword evidence="2" id="KW-1185">Reference proteome</keyword>
<dbReference type="EMBL" id="VUJU01002219">
    <property type="protein sequence ID" value="KAF0762115.1"/>
    <property type="molecule type" value="Genomic_DNA"/>
</dbReference>
<evidence type="ECO:0000313" key="2">
    <source>
        <dbReference type="Proteomes" id="UP000478052"/>
    </source>
</evidence>
<organism evidence="1 2">
    <name type="scientific">Aphis craccivora</name>
    <name type="common">Cowpea aphid</name>
    <dbReference type="NCBI Taxonomy" id="307492"/>
    <lineage>
        <taxon>Eukaryota</taxon>
        <taxon>Metazoa</taxon>
        <taxon>Ecdysozoa</taxon>
        <taxon>Arthropoda</taxon>
        <taxon>Hexapoda</taxon>
        <taxon>Insecta</taxon>
        <taxon>Pterygota</taxon>
        <taxon>Neoptera</taxon>
        <taxon>Paraneoptera</taxon>
        <taxon>Hemiptera</taxon>
        <taxon>Sternorrhyncha</taxon>
        <taxon>Aphidomorpha</taxon>
        <taxon>Aphidoidea</taxon>
        <taxon>Aphididae</taxon>
        <taxon>Aphidini</taxon>
        <taxon>Aphis</taxon>
        <taxon>Aphis</taxon>
    </lineage>
</organism>
<proteinExistence type="predicted"/>
<dbReference type="AlphaFoldDB" id="A0A6G0YVP1"/>